<feature type="region of interest" description="Disordered" evidence="1">
    <location>
        <begin position="159"/>
        <end position="188"/>
    </location>
</feature>
<proteinExistence type="predicted"/>
<dbReference type="KEGG" id="mng:MNEG_15894"/>
<sequence length="276" mass="27080">MLQEPHSMLTDQELEDFLSFMDDPVGGAPGCRPAAAPIRGGRCAGPPPPPPACSSDAGGGSDHYDCRILGLFLGGGGGAADDRAAQRSPSSSEDCTTATLTLVKADSGAWPGAARGGGRAAAPQAPSTLYCGGGSGGGGCPSPQADGLLRTQSSGSVYSASLPLRPDHLSLGPPQQQQQLQQQQHLQQQQQQQQQFVLFAGGGGNPAFAFPAGGVSTPCVSMGAFAPAGLAFVPAALAVAPPAPAGRHGGVVTLASTLDAPGCAGDGGSGVSAATA</sequence>
<dbReference type="EMBL" id="KK105987">
    <property type="protein sequence ID" value="KIY92069.1"/>
    <property type="molecule type" value="Genomic_DNA"/>
</dbReference>
<feature type="compositionally biased region" description="Low complexity" evidence="1">
    <location>
        <begin position="175"/>
        <end position="188"/>
    </location>
</feature>
<dbReference type="RefSeq" id="XP_013891089.1">
    <property type="nucleotide sequence ID" value="XM_014035635.1"/>
</dbReference>
<reference evidence="2 3" key="1">
    <citation type="journal article" date="2013" name="BMC Genomics">
        <title>Reconstruction of the lipid metabolism for the microalga Monoraphidium neglectum from its genome sequence reveals characteristics suitable for biofuel production.</title>
        <authorList>
            <person name="Bogen C."/>
            <person name="Al-Dilaimi A."/>
            <person name="Albersmeier A."/>
            <person name="Wichmann J."/>
            <person name="Grundmann M."/>
            <person name="Rupp O."/>
            <person name="Lauersen K.J."/>
            <person name="Blifernez-Klassen O."/>
            <person name="Kalinowski J."/>
            <person name="Goesmann A."/>
            <person name="Mussgnug J.H."/>
            <person name="Kruse O."/>
        </authorList>
    </citation>
    <scope>NUCLEOTIDE SEQUENCE [LARGE SCALE GENOMIC DNA]</scope>
    <source>
        <strain evidence="2 3">SAG 48.87</strain>
    </source>
</reference>
<protein>
    <submittedName>
        <fullName evidence="2">Uncharacterized protein</fullName>
    </submittedName>
</protein>
<evidence type="ECO:0000313" key="2">
    <source>
        <dbReference type="EMBL" id="KIY92069.1"/>
    </source>
</evidence>
<feature type="non-terminal residue" evidence="2">
    <location>
        <position position="276"/>
    </location>
</feature>
<gene>
    <name evidence="2" type="ORF">MNEG_15894</name>
</gene>
<name>A0A0D2LJB1_9CHLO</name>
<evidence type="ECO:0000313" key="3">
    <source>
        <dbReference type="Proteomes" id="UP000054498"/>
    </source>
</evidence>
<dbReference type="Proteomes" id="UP000054498">
    <property type="component" value="Unassembled WGS sequence"/>
</dbReference>
<keyword evidence="3" id="KW-1185">Reference proteome</keyword>
<dbReference type="AlphaFoldDB" id="A0A0D2LJB1"/>
<organism evidence="2 3">
    <name type="scientific">Monoraphidium neglectum</name>
    <dbReference type="NCBI Taxonomy" id="145388"/>
    <lineage>
        <taxon>Eukaryota</taxon>
        <taxon>Viridiplantae</taxon>
        <taxon>Chlorophyta</taxon>
        <taxon>core chlorophytes</taxon>
        <taxon>Chlorophyceae</taxon>
        <taxon>CS clade</taxon>
        <taxon>Sphaeropleales</taxon>
        <taxon>Selenastraceae</taxon>
        <taxon>Monoraphidium</taxon>
    </lineage>
</organism>
<dbReference type="GeneID" id="25733600"/>
<evidence type="ECO:0000256" key="1">
    <source>
        <dbReference type="SAM" id="MobiDB-lite"/>
    </source>
</evidence>
<accession>A0A0D2LJB1</accession>